<dbReference type="KEGG" id="cfh:C1707_23695"/>
<gene>
    <name evidence="3" type="ORF">C1707_23695</name>
    <name evidence="4" type="ORF">CFHF_14550</name>
</gene>
<dbReference type="EMBL" id="CP026100">
    <property type="protein sequence ID" value="AYV49015.1"/>
    <property type="molecule type" value="Genomic_DNA"/>
</dbReference>
<reference evidence="3 6" key="2">
    <citation type="submission" date="2018-01" db="EMBL/GenBank/DDBJ databases">
        <title>Complete genome sequence of Caulobacter flavus RHGG3.</title>
        <authorList>
            <person name="Yang E."/>
        </authorList>
    </citation>
    <scope>NUCLEOTIDE SEQUENCE [LARGE SCALE GENOMIC DNA]</scope>
    <source>
        <strain evidence="3 6">RHGG3</strain>
    </source>
</reference>
<dbReference type="Pfam" id="PF00043">
    <property type="entry name" value="GST_C"/>
    <property type="match status" value="1"/>
</dbReference>
<dbReference type="Gene3D" id="3.40.30.10">
    <property type="entry name" value="Glutaredoxin"/>
    <property type="match status" value="1"/>
</dbReference>
<evidence type="ECO:0000259" key="2">
    <source>
        <dbReference type="PROSITE" id="PS50404"/>
    </source>
</evidence>
<dbReference type="PANTHER" id="PTHR44051">
    <property type="entry name" value="GLUTATHIONE S-TRANSFERASE-RELATED"/>
    <property type="match status" value="1"/>
</dbReference>
<dbReference type="Gene3D" id="1.20.1050.10">
    <property type="match status" value="1"/>
</dbReference>
<comment type="similarity">
    <text evidence="1">Belongs to the GST superfamily.</text>
</comment>
<dbReference type="PROSITE" id="PS50404">
    <property type="entry name" value="GST_NTER"/>
    <property type="match status" value="1"/>
</dbReference>
<dbReference type="InterPro" id="IPR004046">
    <property type="entry name" value="GST_C"/>
</dbReference>
<dbReference type="InterPro" id="IPR040079">
    <property type="entry name" value="Glutathione_S-Trfase"/>
</dbReference>
<dbReference type="InterPro" id="IPR036282">
    <property type="entry name" value="Glutathione-S-Trfase_C_sf"/>
</dbReference>
<dbReference type="GO" id="GO:0016740">
    <property type="term" value="F:transferase activity"/>
    <property type="evidence" value="ECO:0007669"/>
    <property type="project" value="UniProtKB-KW"/>
</dbReference>
<dbReference type="RefSeq" id="WP_101713717.1">
    <property type="nucleotide sequence ID" value="NZ_CP026100.1"/>
</dbReference>
<dbReference type="CDD" id="cd03207">
    <property type="entry name" value="GST_C_8"/>
    <property type="match status" value="1"/>
</dbReference>
<accession>A0A2N5CSG3</accession>
<dbReference type="InterPro" id="IPR036249">
    <property type="entry name" value="Thioredoxin-like_sf"/>
</dbReference>
<feature type="domain" description="GST N-terminal" evidence="2">
    <location>
        <begin position="1"/>
        <end position="82"/>
    </location>
</feature>
<dbReference type="SUPFAM" id="SSF52833">
    <property type="entry name" value="Thioredoxin-like"/>
    <property type="match status" value="1"/>
</dbReference>
<dbReference type="SFLD" id="SFLDG01150">
    <property type="entry name" value="Main.1:_Beta-like"/>
    <property type="match status" value="1"/>
</dbReference>
<evidence type="ECO:0000313" key="3">
    <source>
        <dbReference type="EMBL" id="AYV49015.1"/>
    </source>
</evidence>
<sequence length="195" mass="21997">MLTLFHAPRSRSTRFLWLLEELGAPYRIEKVDIFRSMSGTGARDPRNPHPHGQVPALVDEGVLITESAAIALYLTDKFPTAGLGPMISDPHRGPYLSWLAYYAGVLEPAVTNLWKQRQDDQDKAQYQALDERLRTTLEKQPWLLGERFSAADILFVSLLQFARQMLPAHAVYDDWLARANARPALARALAKDDLS</sequence>
<dbReference type="PANTHER" id="PTHR44051:SF8">
    <property type="entry name" value="GLUTATHIONE S-TRANSFERASE GSTA"/>
    <property type="match status" value="1"/>
</dbReference>
<keyword evidence="4" id="KW-0808">Transferase</keyword>
<keyword evidence="6" id="KW-1185">Reference proteome</keyword>
<organism evidence="4 5">
    <name type="scientific">Caulobacter flavus</name>
    <dbReference type="NCBI Taxonomy" id="1679497"/>
    <lineage>
        <taxon>Bacteria</taxon>
        <taxon>Pseudomonadati</taxon>
        <taxon>Pseudomonadota</taxon>
        <taxon>Alphaproteobacteria</taxon>
        <taxon>Caulobacterales</taxon>
        <taxon>Caulobacteraceae</taxon>
        <taxon>Caulobacter</taxon>
    </lineage>
</organism>
<dbReference type="AlphaFoldDB" id="A0A2N5CSG3"/>
<proteinExistence type="inferred from homology"/>
<dbReference type="SUPFAM" id="SSF47616">
    <property type="entry name" value="GST C-terminal domain-like"/>
    <property type="match status" value="1"/>
</dbReference>
<dbReference type="Proteomes" id="UP000234483">
    <property type="component" value="Unassembled WGS sequence"/>
</dbReference>
<reference evidence="4 5" key="1">
    <citation type="submission" date="2017-12" db="EMBL/GenBank/DDBJ databases">
        <title>The genome sequence of Caulobacter flavus CGMCC1 15093.</title>
        <authorList>
            <person name="Gao J."/>
            <person name="Mao X."/>
            <person name="Sun J."/>
        </authorList>
    </citation>
    <scope>NUCLEOTIDE SEQUENCE [LARGE SCALE GENOMIC DNA]</scope>
    <source>
        <strain evidence="4 5">CGMCC1 15093</strain>
    </source>
</reference>
<dbReference type="CDD" id="cd03046">
    <property type="entry name" value="GST_N_GTT1_like"/>
    <property type="match status" value="1"/>
</dbReference>
<dbReference type="InterPro" id="IPR004045">
    <property type="entry name" value="Glutathione_S-Trfase_N"/>
</dbReference>
<evidence type="ECO:0000313" key="6">
    <source>
        <dbReference type="Proteomes" id="UP000281192"/>
    </source>
</evidence>
<dbReference type="Pfam" id="PF02798">
    <property type="entry name" value="GST_N"/>
    <property type="match status" value="1"/>
</dbReference>
<dbReference type="EMBL" id="PJRQ01000029">
    <property type="protein sequence ID" value="PLR13397.1"/>
    <property type="molecule type" value="Genomic_DNA"/>
</dbReference>
<evidence type="ECO:0000313" key="5">
    <source>
        <dbReference type="Proteomes" id="UP000234483"/>
    </source>
</evidence>
<evidence type="ECO:0000256" key="1">
    <source>
        <dbReference type="RuleBase" id="RU003494"/>
    </source>
</evidence>
<name>A0A2N5CSG3_9CAUL</name>
<dbReference type="Proteomes" id="UP000281192">
    <property type="component" value="Chromosome"/>
</dbReference>
<dbReference type="SFLD" id="SFLDG00358">
    <property type="entry name" value="Main_(cytGST)"/>
    <property type="match status" value="1"/>
</dbReference>
<evidence type="ECO:0000313" key="4">
    <source>
        <dbReference type="EMBL" id="PLR13397.1"/>
    </source>
</evidence>
<dbReference type="OrthoDB" id="9811242at2"/>
<dbReference type="SFLD" id="SFLDS00019">
    <property type="entry name" value="Glutathione_Transferase_(cytos"/>
    <property type="match status" value="1"/>
</dbReference>
<protein>
    <submittedName>
        <fullName evidence="4">Glutathione S-transferase</fullName>
    </submittedName>
</protein>